<organism evidence="2 3">
    <name type="scientific">Renibacterium salmoninarum (strain ATCC 33209 / DSM 20767 / JCM 11484 / NBRC 15589 / NCIMB 2235)</name>
    <dbReference type="NCBI Taxonomy" id="288705"/>
    <lineage>
        <taxon>Bacteria</taxon>
        <taxon>Bacillati</taxon>
        <taxon>Actinomycetota</taxon>
        <taxon>Actinomycetes</taxon>
        <taxon>Micrococcales</taxon>
        <taxon>Micrococcaceae</taxon>
        <taxon>Renibacterium</taxon>
    </lineage>
</organism>
<evidence type="ECO:0000259" key="1">
    <source>
        <dbReference type="Pfam" id="PF09860"/>
    </source>
</evidence>
<keyword evidence="3" id="KW-1185">Reference proteome</keyword>
<dbReference type="RefSeq" id="WP_012246309.1">
    <property type="nucleotide sequence ID" value="NC_010168.1"/>
</dbReference>
<name>A9WTZ1_RENSM</name>
<reference evidence="3" key="1">
    <citation type="journal article" date="2008" name="J. Bacteriol.">
        <title>Genome sequence of the fish pathogen Renibacterium salmoninarum suggests reductive evolution away from an environmental Arthrobacter ancestor.</title>
        <authorList>
            <person name="Wiens G.D."/>
            <person name="Rockey D.D."/>
            <person name="Wu Z."/>
            <person name="Chang J."/>
            <person name="Levy R."/>
            <person name="Crane S."/>
            <person name="Chen D.S."/>
            <person name="Capri G.R."/>
            <person name="Burnett J.R."/>
            <person name="Sudheesh P.S."/>
            <person name="Schipma M.J."/>
            <person name="Burd H."/>
            <person name="Bhattacharyya A."/>
            <person name="Rhodes L.D."/>
            <person name="Kaul R."/>
            <person name="Strom M.S."/>
        </authorList>
    </citation>
    <scope>NUCLEOTIDE SEQUENCE [LARGE SCALE GENOMIC DNA]</scope>
    <source>
        <strain evidence="3">ATCC 33209 / DSM 20767 / JCM 11484 / NBRC 15589 / NCIMB 2235</strain>
    </source>
</reference>
<dbReference type="KEGG" id="rsa:RSal33209_2940"/>
<dbReference type="eggNOG" id="COG3860">
    <property type="taxonomic scope" value="Bacteria"/>
</dbReference>
<dbReference type="InterPro" id="IPR018656">
    <property type="entry name" value="DUF2087"/>
</dbReference>
<protein>
    <recommendedName>
        <fullName evidence="1">DUF2087 domain-containing protein</fullName>
    </recommendedName>
</protein>
<dbReference type="Pfam" id="PF09860">
    <property type="entry name" value="DUF2087"/>
    <property type="match status" value="1"/>
</dbReference>
<accession>A9WTZ1</accession>
<gene>
    <name evidence="2" type="ordered locus">RSal33209_2940</name>
</gene>
<sequence length="162" mass="18122">MGSLWQAAFAALQHSEFREGYAQLVLGTDPKSVDPEVLRRLESTGLLSVKNGQLAVNPEFFAQSLQLDQQAKPQGPTRYLRLEKLGMMPTNLRDRREVLSLICRRLFEPGKHYPEREVNSLLRVVSDDVSGLRRALVDGGLLARIPDGSSYWLTDSELSATP</sequence>
<dbReference type="Proteomes" id="UP000002007">
    <property type="component" value="Chromosome"/>
</dbReference>
<evidence type="ECO:0000313" key="3">
    <source>
        <dbReference type="Proteomes" id="UP000002007"/>
    </source>
</evidence>
<proteinExistence type="predicted"/>
<feature type="domain" description="DUF2087" evidence="1">
    <location>
        <begin position="85"/>
        <end position="153"/>
    </location>
</feature>
<dbReference type="HOGENOM" id="CLU_097806_1_2_11"/>
<dbReference type="AlphaFoldDB" id="A9WTZ1"/>
<evidence type="ECO:0000313" key="2">
    <source>
        <dbReference type="EMBL" id="ABY24662.1"/>
    </source>
</evidence>
<dbReference type="EMBL" id="CP000910">
    <property type="protein sequence ID" value="ABY24662.1"/>
    <property type="molecule type" value="Genomic_DNA"/>
</dbReference>
<dbReference type="STRING" id="288705.RSal33209_2940"/>